<protein>
    <submittedName>
        <fullName evidence="2">Acetyltransferase (GNAT) family protein</fullName>
    </submittedName>
</protein>
<reference evidence="2 3" key="1">
    <citation type="submission" date="2019-03" db="EMBL/GenBank/DDBJ databases">
        <title>Genomic Encyclopedia of Type Strains, Phase III (KMG-III): the genomes of soil and plant-associated and newly described type strains.</title>
        <authorList>
            <person name="Whitman W."/>
        </authorList>
    </citation>
    <scope>NUCLEOTIDE SEQUENCE [LARGE SCALE GENOMIC DNA]</scope>
    <source>
        <strain evidence="2 3">CGMCC 1.10957</strain>
    </source>
</reference>
<keyword evidence="3" id="KW-1185">Reference proteome</keyword>
<dbReference type="Pfam" id="PF00583">
    <property type="entry name" value="Acetyltransf_1"/>
    <property type="match status" value="1"/>
</dbReference>
<name>A0ABY2G8D5_9FLAO</name>
<dbReference type="InterPro" id="IPR039143">
    <property type="entry name" value="GNPNAT1-like"/>
</dbReference>
<dbReference type="Proteomes" id="UP000294930">
    <property type="component" value="Unassembled WGS sequence"/>
</dbReference>
<evidence type="ECO:0000313" key="3">
    <source>
        <dbReference type="Proteomes" id="UP000294930"/>
    </source>
</evidence>
<comment type="caution">
    <text evidence="2">The sequence shown here is derived from an EMBL/GenBank/DDBJ whole genome shotgun (WGS) entry which is preliminary data.</text>
</comment>
<dbReference type="InterPro" id="IPR000182">
    <property type="entry name" value="GNAT_dom"/>
</dbReference>
<feature type="domain" description="N-acetyltransferase" evidence="1">
    <location>
        <begin position="8"/>
        <end position="152"/>
    </location>
</feature>
<dbReference type="EMBL" id="SOQZ01000001">
    <property type="protein sequence ID" value="TDY14062.1"/>
    <property type="molecule type" value="Genomic_DNA"/>
</dbReference>
<proteinExistence type="predicted"/>
<dbReference type="PROSITE" id="PS51186">
    <property type="entry name" value="GNAT"/>
    <property type="match status" value="1"/>
</dbReference>
<evidence type="ECO:0000313" key="2">
    <source>
        <dbReference type="EMBL" id="TDY14062.1"/>
    </source>
</evidence>
<sequence length="152" mass="17476">MSKNTTNYSIKLIAPKDTYSVRHPVLREGRPIEDCIFENDDLETTYHVGLYSQNKLVGVVTYMKNNTPLLETKKQYQLRGMAVLKECQGLKYGNALIHYGENLLKEKGITTIWCNAREIAVPFYEKNGFSIIGKPFNIEKIGLHFTMQKDIQ</sequence>
<dbReference type="Gene3D" id="3.40.630.30">
    <property type="match status" value="1"/>
</dbReference>
<dbReference type="InterPro" id="IPR016181">
    <property type="entry name" value="Acyl_CoA_acyltransferase"/>
</dbReference>
<gene>
    <name evidence="2" type="ORF">A8975_0662</name>
</gene>
<accession>A0ABY2G8D5</accession>
<dbReference type="PANTHER" id="PTHR13355">
    <property type="entry name" value="GLUCOSAMINE 6-PHOSPHATE N-ACETYLTRANSFERASE"/>
    <property type="match status" value="1"/>
</dbReference>
<dbReference type="RefSeq" id="WP_134198657.1">
    <property type="nucleotide sequence ID" value="NZ_SOQZ01000001.1"/>
</dbReference>
<dbReference type="CDD" id="cd04301">
    <property type="entry name" value="NAT_SF"/>
    <property type="match status" value="1"/>
</dbReference>
<organism evidence="2 3">
    <name type="scientific">Meridianimaribacter flavus</name>
    <dbReference type="NCBI Taxonomy" id="571115"/>
    <lineage>
        <taxon>Bacteria</taxon>
        <taxon>Pseudomonadati</taxon>
        <taxon>Bacteroidota</taxon>
        <taxon>Flavobacteriia</taxon>
        <taxon>Flavobacteriales</taxon>
        <taxon>Flavobacteriaceae</taxon>
        <taxon>Meridianimaribacter</taxon>
    </lineage>
</organism>
<evidence type="ECO:0000259" key="1">
    <source>
        <dbReference type="PROSITE" id="PS51186"/>
    </source>
</evidence>
<dbReference type="SUPFAM" id="SSF55729">
    <property type="entry name" value="Acyl-CoA N-acyltransferases (Nat)"/>
    <property type="match status" value="1"/>
</dbReference>
<dbReference type="PANTHER" id="PTHR13355:SF22">
    <property type="entry name" value="SLL0786 PROTEIN"/>
    <property type="match status" value="1"/>
</dbReference>